<evidence type="ECO:0000313" key="2">
    <source>
        <dbReference type="EMBL" id="BCJ44838.1"/>
    </source>
</evidence>
<keyword evidence="1" id="KW-1133">Transmembrane helix</keyword>
<proteinExistence type="predicted"/>
<feature type="transmembrane region" description="Helical" evidence="1">
    <location>
        <begin position="176"/>
        <end position="193"/>
    </location>
</feature>
<keyword evidence="3" id="KW-1185">Reference proteome</keyword>
<reference evidence="2 3" key="1">
    <citation type="submission" date="2020-08" db="EMBL/GenBank/DDBJ databases">
        <title>Whole genome shotgun sequence of Actinoplanes ianthinogenes NBRC 13996.</title>
        <authorList>
            <person name="Komaki H."/>
            <person name="Tamura T."/>
        </authorList>
    </citation>
    <scope>NUCLEOTIDE SEQUENCE [LARGE SCALE GENOMIC DNA]</scope>
    <source>
        <strain evidence="2 3">NBRC 13996</strain>
    </source>
</reference>
<gene>
    <name evidence="2" type="ORF">Aiant_54950</name>
</gene>
<organism evidence="2 3">
    <name type="scientific">Actinoplanes ianthinogenes</name>
    <dbReference type="NCBI Taxonomy" id="122358"/>
    <lineage>
        <taxon>Bacteria</taxon>
        <taxon>Bacillati</taxon>
        <taxon>Actinomycetota</taxon>
        <taxon>Actinomycetes</taxon>
        <taxon>Micromonosporales</taxon>
        <taxon>Micromonosporaceae</taxon>
        <taxon>Actinoplanes</taxon>
    </lineage>
</organism>
<feature type="transmembrane region" description="Helical" evidence="1">
    <location>
        <begin position="145"/>
        <end position="170"/>
    </location>
</feature>
<evidence type="ECO:0000256" key="1">
    <source>
        <dbReference type="SAM" id="Phobius"/>
    </source>
</evidence>
<dbReference type="RefSeq" id="WP_189329663.1">
    <property type="nucleotide sequence ID" value="NZ_AP023356.1"/>
</dbReference>
<keyword evidence="1" id="KW-0472">Membrane</keyword>
<evidence type="ECO:0000313" key="3">
    <source>
        <dbReference type="Proteomes" id="UP000676967"/>
    </source>
</evidence>
<accession>A0ABN6CJP5</accession>
<dbReference type="EMBL" id="AP023356">
    <property type="protein sequence ID" value="BCJ44838.1"/>
    <property type="molecule type" value="Genomic_DNA"/>
</dbReference>
<sequence>MDFSRAQYKAVIAEIEAGIKTLQGKLTEVKPAAHAAANHWWVNPAFGAAMEKLADLSVEAGTAIAQWVIDVLKGASAPIWMFVDAYNWMNLRSTANGVSTDLSTQNLVIDDSDWSGDAREKYLASAGAQASAAARLGSIATTTSATLAGCAAAGLLFYISVAAVVAKLIAATTASIAAMGTGVFSMTGAALLLETAGFSSAVLTGATATLATFLTSQVTAVILLHGDAIDPGSFPGGVWPKSNTSQFSDATVKDDDADWSLKKKD</sequence>
<protein>
    <submittedName>
        <fullName evidence="2">Uncharacterized protein</fullName>
    </submittedName>
</protein>
<name>A0ABN6CJP5_9ACTN</name>
<keyword evidence="1" id="KW-0812">Transmembrane</keyword>
<dbReference type="Proteomes" id="UP000676967">
    <property type="component" value="Chromosome"/>
</dbReference>